<evidence type="ECO:0000313" key="8">
    <source>
        <dbReference type="Proteomes" id="UP000075502"/>
    </source>
</evidence>
<dbReference type="Proteomes" id="UP000075502">
    <property type="component" value="Unassembled WGS sequence"/>
</dbReference>
<dbReference type="Gene3D" id="3.40.50.970">
    <property type="match status" value="2"/>
</dbReference>
<protein>
    <submittedName>
        <fullName evidence="7">Acetolactate synthase</fullName>
    </submittedName>
</protein>
<comment type="caution">
    <text evidence="7">The sequence shown here is derived from an EMBL/GenBank/DDBJ whole genome shotgun (WGS) entry which is preliminary data.</text>
</comment>
<evidence type="ECO:0000259" key="5">
    <source>
        <dbReference type="Pfam" id="PF02775"/>
    </source>
</evidence>
<dbReference type="SUPFAM" id="SSF52467">
    <property type="entry name" value="DHS-like NAD/FAD-binding domain"/>
    <property type="match status" value="1"/>
</dbReference>
<dbReference type="InterPro" id="IPR045229">
    <property type="entry name" value="TPP_enz"/>
</dbReference>
<feature type="domain" description="Thiamine pyrophosphate enzyme TPP-binding" evidence="5">
    <location>
        <begin position="403"/>
        <end position="544"/>
    </location>
</feature>
<dbReference type="InterPro" id="IPR012001">
    <property type="entry name" value="Thiamin_PyroP_enz_TPP-bd_dom"/>
</dbReference>
<dbReference type="InterPro" id="IPR029035">
    <property type="entry name" value="DHS-like_NAD/FAD-binding_dom"/>
</dbReference>
<dbReference type="InterPro" id="IPR012000">
    <property type="entry name" value="Thiamin_PyroP_enz_cen_dom"/>
</dbReference>
<feature type="domain" description="Thiamine pyrophosphate enzyme central" evidence="4">
    <location>
        <begin position="204"/>
        <end position="337"/>
    </location>
</feature>
<name>A0A150TQ46_SORCE</name>
<dbReference type="GO" id="GO:0003984">
    <property type="term" value="F:acetolactate synthase activity"/>
    <property type="evidence" value="ECO:0007669"/>
    <property type="project" value="TreeGrafter"/>
</dbReference>
<accession>A0A150TQ46</accession>
<organism evidence="7 8">
    <name type="scientific">Sorangium cellulosum</name>
    <name type="common">Polyangium cellulosum</name>
    <dbReference type="NCBI Taxonomy" id="56"/>
    <lineage>
        <taxon>Bacteria</taxon>
        <taxon>Pseudomonadati</taxon>
        <taxon>Myxococcota</taxon>
        <taxon>Polyangia</taxon>
        <taxon>Polyangiales</taxon>
        <taxon>Polyangiaceae</taxon>
        <taxon>Sorangium</taxon>
    </lineage>
</organism>
<proteinExistence type="inferred from homology"/>
<dbReference type="AlphaFoldDB" id="A0A150TQ46"/>
<dbReference type="InterPro" id="IPR011766">
    <property type="entry name" value="TPP_enzyme_TPP-bd"/>
</dbReference>
<dbReference type="GO" id="GO:0000287">
    <property type="term" value="F:magnesium ion binding"/>
    <property type="evidence" value="ECO:0007669"/>
    <property type="project" value="InterPro"/>
</dbReference>
<evidence type="ECO:0000313" key="7">
    <source>
        <dbReference type="EMBL" id="KYG06819.1"/>
    </source>
</evidence>
<dbReference type="EMBL" id="JEME01001549">
    <property type="protein sequence ID" value="KYG06819.1"/>
    <property type="molecule type" value="Genomic_DNA"/>
</dbReference>
<dbReference type="Pfam" id="PF02776">
    <property type="entry name" value="TPP_enzyme_N"/>
    <property type="match status" value="1"/>
</dbReference>
<dbReference type="GO" id="GO:0050660">
    <property type="term" value="F:flavin adenine dinucleotide binding"/>
    <property type="evidence" value="ECO:0007669"/>
    <property type="project" value="TreeGrafter"/>
</dbReference>
<evidence type="ECO:0000256" key="3">
    <source>
        <dbReference type="RuleBase" id="RU362132"/>
    </source>
</evidence>
<dbReference type="SUPFAM" id="SSF52518">
    <property type="entry name" value="Thiamin diphosphate-binding fold (THDP-binding)"/>
    <property type="match status" value="2"/>
</dbReference>
<evidence type="ECO:0000259" key="4">
    <source>
        <dbReference type="Pfam" id="PF00205"/>
    </source>
</evidence>
<dbReference type="GO" id="GO:0030976">
    <property type="term" value="F:thiamine pyrophosphate binding"/>
    <property type="evidence" value="ECO:0007669"/>
    <property type="project" value="InterPro"/>
</dbReference>
<dbReference type="InterPro" id="IPR029061">
    <property type="entry name" value="THDP-binding"/>
</dbReference>
<dbReference type="CDD" id="cd00568">
    <property type="entry name" value="TPP_enzymes"/>
    <property type="match status" value="1"/>
</dbReference>
<dbReference type="GO" id="GO:0005948">
    <property type="term" value="C:acetolactate synthase complex"/>
    <property type="evidence" value="ECO:0007669"/>
    <property type="project" value="TreeGrafter"/>
</dbReference>
<evidence type="ECO:0000256" key="1">
    <source>
        <dbReference type="ARBA" id="ARBA00007812"/>
    </source>
</evidence>
<evidence type="ECO:0000259" key="6">
    <source>
        <dbReference type="Pfam" id="PF02776"/>
    </source>
</evidence>
<dbReference type="Pfam" id="PF02775">
    <property type="entry name" value="TPP_enzyme_C"/>
    <property type="match status" value="1"/>
</dbReference>
<reference evidence="7 8" key="1">
    <citation type="submission" date="2014-02" db="EMBL/GenBank/DDBJ databases">
        <title>The small core and large imbalanced accessory genome model reveals a collaborative survival strategy of Sorangium cellulosum strains in nature.</title>
        <authorList>
            <person name="Han K."/>
            <person name="Peng R."/>
            <person name="Blom J."/>
            <person name="Li Y.-Z."/>
        </authorList>
    </citation>
    <scope>NUCLEOTIDE SEQUENCE [LARGE SCALE GENOMIC DNA]</scope>
    <source>
        <strain evidence="7 8">So0007-03</strain>
    </source>
</reference>
<keyword evidence="2 3" id="KW-0786">Thiamine pyrophosphate</keyword>
<comment type="similarity">
    <text evidence="1 3">Belongs to the TPP enzyme family.</text>
</comment>
<dbReference type="CDD" id="cd07035">
    <property type="entry name" value="TPP_PYR_POX_like"/>
    <property type="match status" value="1"/>
</dbReference>
<dbReference type="PANTHER" id="PTHR18968:SF13">
    <property type="entry name" value="ACETOLACTATE SYNTHASE CATALYTIC SUBUNIT, MITOCHONDRIAL"/>
    <property type="match status" value="1"/>
</dbReference>
<evidence type="ECO:0000256" key="2">
    <source>
        <dbReference type="ARBA" id="ARBA00023052"/>
    </source>
</evidence>
<feature type="domain" description="Thiamine pyrophosphate enzyme N-terminal TPP-binding" evidence="6">
    <location>
        <begin position="1"/>
        <end position="114"/>
    </location>
</feature>
<sequence length="586" mass="62499">MKLADALVQTLRDWEVQYVFGVSGANIEHLHDAIHRHGQGKLISVLAKTETGAAFMADCRARVHKRLAVCCATAGGGMLNLAVGIAESYAEAVPVLAIVGQPPTSLEGRGAFQDSSGIGNCVDAVQLWRAISKYVGKIRTPHDFWPMLRDAVVAATSGRQGPAVLLVPRDLYDREVGPPPPDWPGDLPGFCRSRPIGIGEVMPLLEAIRSARRPLLLIGQGARRSDDAGAVEAFARTTGIPVVTTMSARGDFPNDDRLYLGTIGAAGHPSAHAYLRDEADLIIAAGATLDVMTRSAVERSFKDKRFAVVDVDPEAIHRILQPEITLYADVGRAFRALLELLERTPMSPLPPVEGYSRSLYEPRLAPAIPGDAPGAGRADALLQSQALAILEAYLPTKGHVVLDAGNCAAAAMHYLSVPPGSTSTIALGMGGMGYAIAGAIGAQLGSEPGTRTTVICGDGAFLMLGLEVHTAVDLSLPVLFVVFNNAMHGMCVTRQQLLFESRIEAVRYPGVDFATLARGLAPESRLWVGAASTPEELRERLREYHESYPLLPGVLELRLEREEIPPFAPFLGPDAPTMPVSAFGAL</sequence>
<dbReference type="Gene3D" id="3.40.50.1220">
    <property type="entry name" value="TPP-binding domain"/>
    <property type="match status" value="1"/>
</dbReference>
<gene>
    <name evidence="7" type="ORF">BE21_32555</name>
</gene>
<dbReference type="PANTHER" id="PTHR18968">
    <property type="entry name" value="THIAMINE PYROPHOSPHATE ENZYMES"/>
    <property type="match status" value="1"/>
</dbReference>
<dbReference type="GO" id="GO:0009099">
    <property type="term" value="P:L-valine biosynthetic process"/>
    <property type="evidence" value="ECO:0007669"/>
    <property type="project" value="TreeGrafter"/>
</dbReference>
<dbReference type="GO" id="GO:0009097">
    <property type="term" value="P:isoleucine biosynthetic process"/>
    <property type="evidence" value="ECO:0007669"/>
    <property type="project" value="TreeGrafter"/>
</dbReference>
<dbReference type="Pfam" id="PF00205">
    <property type="entry name" value="TPP_enzyme_M"/>
    <property type="match status" value="1"/>
</dbReference>